<dbReference type="EMBL" id="BMVX01000013">
    <property type="protein sequence ID" value="GGZ74222.1"/>
    <property type="molecule type" value="Genomic_DNA"/>
</dbReference>
<accession>A0A918QUR3</accession>
<name>A0A918QUR3_9ACTN</name>
<feature type="compositionally biased region" description="Basic and acidic residues" evidence="1">
    <location>
        <begin position="101"/>
        <end position="117"/>
    </location>
</feature>
<reference evidence="2" key="2">
    <citation type="submission" date="2020-09" db="EMBL/GenBank/DDBJ databases">
        <authorList>
            <person name="Sun Q."/>
            <person name="Ohkuma M."/>
        </authorList>
    </citation>
    <scope>NUCLEOTIDE SEQUENCE</scope>
    <source>
        <strain evidence="2">JCM 4834</strain>
    </source>
</reference>
<evidence type="ECO:0000313" key="2">
    <source>
        <dbReference type="EMBL" id="GGZ74222.1"/>
    </source>
</evidence>
<evidence type="ECO:0000256" key="1">
    <source>
        <dbReference type="SAM" id="MobiDB-lite"/>
    </source>
</evidence>
<protein>
    <submittedName>
        <fullName evidence="2">Uncharacterized protein</fullName>
    </submittedName>
</protein>
<evidence type="ECO:0000313" key="3">
    <source>
        <dbReference type="Proteomes" id="UP000634660"/>
    </source>
</evidence>
<feature type="region of interest" description="Disordered" evidence="1">
    <location>
        <begin position="54"/>
        <end position="117"/>
    </location>
</feature>
<reference evidence="2" key="1">
    <citation type="journal article" date="2014" name="Int. J. Syst. Evol. Microbiol.">
        <title>Complete genome sequence of Corynebacterium casei LMG S-19264T (=DSM 44701T), isolated from a smear-ripened cheese.</title>
        <authorList>
            <consortium name="US DOE Joint Genome Institute (JGI-PGF)"/>
            <person name="Walter F."/>
            <person name="Albersmeier A."/>
            <person name="Kalinowski J."/>
            <person name="Ruckert C."/>
        </authorList>
    </citation>
    <scope>NUCLEOTIDE SEQUENCE</scope>
    <source>
        <strain evidence="2">JCM 4834</strain>
    </source>
</reference>
<feature type="compositionally biased region" description="Basic residues" evidence="1">
    <location>
        <begin position="71"/>
        <end position="88"/>
    </location>
</feature>
<dbReference type="Proteomes" id="UP000634660">
    <property type="component" value="Unassembled WGS sequence"/>
</dbReference>
<organism evidence="2 3">
    <name type="scientific">Streptomyces subrutilus</name>
    <dbReference type="NCBI Taxonomy" id="36818"/>
    <lineage>
        <taxon>Bacteria</taxon>
        <taxon>Bacillati</taxon>
        <taxon>Actinomycetota</taxon>
        <taxon>Actinomycetes</taxon>
        <taxon>Kitasatosporales</taxon>
        <taxon>Streptomycetaceae</taxon>
        <taxon>Streptomyces</taxon>
    </lineage>
</organism>
<dbReference type="AlphaFoldDB" id="A0A918QUR3"/>
<proteinExistence type="predicted"/>
<comment type="caution">
    <text evidence="2">The sequence shown here is derived from an EMBL/GenBank/DDBJ whole genome shotgun (WGS) entry which is preliminary data.</text>
</comment>
<gene>
    <name evidence="2" type="ORF">GCM10010371_37480</name>
</gene>
<sequence length="117" mass="12901">MSRRRAAGGATGHFAADADISVRRDLDAVLRRFGTAALADHRIGPFFTEIAGAAPEARPPGVTDVRERAPFRPRRPPAHRLRLARHPARGCDLRFPGSEAEGGRKREGKRENFPGRR</sequence>